<dbReference type="InterPro" id="IPR021388">
    <property type="entry name" value="DUF3024"/>
</dbReference>
<evidence type="ECO:0008006" key="2">
    <source>
        <dbReference type="Google" id="ProtNLM"/>
    </source>
</evidence>
<reference evidence="1" key="1">
    <citation type="submission" date="2016-10" db="EMBL/GenBank/DDBJ databases">
        <title>Draft genome sequences of four alkaliphilic bacteria belonging to the Anaerobacillus genus.</title>
        <authorList>
            <person name="Bassil N.M."/>
            <person name="Lloyd J.R."/>
        </authorList>
    </citation>
    <scope>NUCLEOTIDE SEQUENCE [LARGE SCALE GENOMIC DNA]</scope>
    <source>
        <strain evidence="1">NB2006</strain>
    </source>
</reference>
<dbReference type="AlphaFoldDB" id="A0A1S2LFM5"/>
<proteinExistence type="predicted"/>
<evidence type="ECO:0000313" key="1">
    <source>
        <dbReference type="EMBL" id="OIJ11040.1"/>
    </source>
</evidence>
<name>A0A1S2LFM5_9BACI</name>
<comment type="caution">
    <text evidence="1">The sequence shown here is derived from an EMBL/GenBank/DDBJ whole genome shotgun (WGS) entry which is preliminary data.</text>
</comment>
<sequence>MIDAFTKKKITKILDEYIEAKIPKHVRNELRLNFTIRGSNVTLYQERPAYMSDDWVKLNIAQFRIDQKEWKVYWQDSKSKWHHIDDIAPSSNFETQLKVVDQGHNGLFDF</sequence>
<organism evidence="1">
    <name type="scientific">Anaerobacillus isosaccharinicus</name>
    <dbReference type="NCBI Taxonomy" id="1532552"/>
    <lineage>
        <taxon>Bacteria</taxon>
        <taxon>Bacillati</taxon>
        <taxon>Bacillota</taxon>
        <taxon>Bacilli</taxon>
        <taxon>Bacillales</taxon>
        <taxon>Bacillaceae</taxon>
        <taxon>Anaerobacillus</taxon>
    </lineage>
</organism>
<dbReference type="OrthoDB" id="1362002at2"/>
<dbReference type="Pfam" id="PF11225">
    <property type="entry name" value="DUF3024"/>
    <property type="match status" value="1"/>
</dbReference>
<gene>
    <name evidence="1" type="ORF">AWH56_16305</name>
</gene>
<accession>A0A1S2LFM5</accession>
<protein>
    <recommendedName>
        <fullName evidence="2">DUF3024 domain-containing protein</fullName>
    </recommendedName>
</protein>
<dbReference type="RefSeq" id="WP_071318070.1">
    <property type="nucleotide sequence ID" value="NZ_CP063356.2"/>
</dbReference>
<dbReference type="EMBL" id="LQXD01000142">
    <property type="protein sequence ID" value="OIJ11040.1"/>
    <property type="molecule type" value="Genomic_DNA"/>
</dbReference>